<feature type="coiled-coil region" evidence="4">
    <location>
        <begin position="61"/>
        <end position="179"/>
    </location>
</feature>
<dbReference type="InterPro" id="IPR002110">
    <property type="entry name" value="Ankyrin_rpt"/>
</dbReference>
<reference evidence="5 6" key="1">
    <citation type="submission" date="2016-11" db="EMBL/GenBank/DDBJ databases">
        <title>The macronuclear genome of Stentor coeruleus: a giant cell with tiny introns.</title>
        <authorList>
            <person name="Slabodnick M."/>
            <person name="Ruby J.G."/>
            <person name="Reiff S.B."/>
            <person name="Swart E.C."/>
            <person name="Gosai S."/>
            <person name="Prabakaran S."/>
            <person name="Witkowska E."/>
            <person name="Larue G.E."/>
            <person name="Fisher S."/>
            <person name="Freeman R.M."/>
            <person name="Gunawardena J."/>
            <person name="Chu W."/>
            <person name="Stover N.A."/>
            <person name="Gregory B.D."/>
            <person name="Nowacki M."/>
            <person name="Derisi J."/>
            <person name="Roy S.W."/>
            <person name="Marshall W.F."/>
            <person name="Sood P."/>
        </authorList>
    </citation>
    <scope>NUCLEOTIDE SEQUENCE [LARGE SCALE GENOMIC DNA]</scope>
    <source>
        <strain evidence="5">WM001</strain>
    </source>
</reference>
<dbReference type="Pfam" id="PF00023">
    <property type="entry name" value="Ank"/>
    <property type="match status" value="1"/>
</dbReference>
<evidence type="ECO:0000313" key="6">
    <source>
        <dbReference type="Proteomes" id="UP000187209"/>
    </source>
</evidence>
<keyword evidence="2 3" id="KW-0040">ANK repeat</keyword>
<evidence type="ECO:0000256" key="1">
    <source>
        <dbReference type="ARBA" id="ARBA00022737"/>
    </source>
</evidence>
<dbReference type="PROSITE" id="PS50297">
    <property type="entry name" value="ANK_REP_REGION"/>
    <property type="match status" value="1"/>
</dbReference>
<dbReference type="SUPFAM" id="SSF52047">
    <property type="entry name" value="RNI-like"/>
    <property type="match status" value="1"/>
</dbReference>
<evidence type="ECO:0000256" key="3">
    <source>
        <dbReference type="PROSITE-ProRule" id="PRU00023"/>
    </source>
</evidence>
<dbReference type="InterPro" id="IPR036770">
    <property type="entry name" value="Ankyrin_rpt-contain_sf"/>
</dbReference>
<dbReference type="Gene3D" id="1.25.40.20">
    <property type="entry name" value="Ankyrin repeat-containing domain"/>
    <property type="match status" value="1"/>
</dbReference>
<sequence length="704" mass="80767">MTSFTIGKPASILVPSRPNYFAPTPLNIKSRLKTDFAPHDSAVNSSIKEPNDNSTKHLKIIKQLEETIKEKTQALTELEKDHKKLTFQLEKTLKLLVKEQEDFENYKEECMPNNVWKSRFLEHKLIADKKLQESTSAYQLLEKKHKDLETRNYNARKKIESLHKDIESKDKTIENCQKDKASLHEQLELSNLLVVRLFDLLKNMFGKAQIFTLNMQYMNLDDSFLPTIFRIIEMNPNIESVNLEGNYFSDEGMKNMSVWISSCNGNLNYMNLSYNKITIEGAWELLKGFQTRENLLNKITKKVVLSYNLLEEQDLFIKAFEAIKDIRENYSIIKIKKKDFKIARGPQLGRLFKILCDKMFDNKDIKQLTYLLDKFEVQQVSEEELLKLSIRNKKEVYAQFLSNPELISHQKSFKSRIFRLSTNKITLKDIEQPRELDINLLMAQRPGFVLSYIKKAIKAGLKIDTIDKKIDETLLMYAARTGNLNLCKLLVSKLANIHVKNSTGNNAFLIACNHDHFDISDYLIVNGGKLESADNKGANAIHHAIKEGKVQKIVRLTQMGISVNLSDNKKKTPLHYAAKSGDIAMADLLIRLGADANALDYKGRSPVALAEDYGKTYFVSTITSMGAKKLRMIVGKEEYKPVTETEKDKSLEGLLKNISETVDSTQKLYRDLKETNKMLDPVSLDFNSSFKCKQDTSFLSIPYC</sequence>
<feature type="repeat" description="ANK" evidence="3">
    <location>
        <begin position="536"/>
        <end position="568"/>
    </location>
</feature>
<organism evidence="5 6">
    <name type="scientific">Stentor coeruleus</name>
    <dbReference type="NCBI Taxonomy" id="5963"/>
    <lineage>
        <taxon>Eukaryota</taxon>
        <taxon>Sar</taxon>
        <taxon>Alveolata</taxon>
        <taxon>Ciliophora</taxon>
        <taxon>Postciliodesmatophora</taxon>
        <taxon>Heterotrichea</taxon>
        <taxon>Heterotrichida</taxon>
        <taxon>Stentoridae</taxon>
        <taxon>Stentor</taxon>
    </lineage>
</organism>
<proteinExistence type="predicted"/>
<dbReference type="InterPro" id="IPR032675">
    <property type="entry name" value="LRR_dom_sf"/>
</dbReference>
<dbReference type="AlphaFoldDB" id="A0A1R2D2Q4"/>
<evidence type="ECO:0000313" key="5">
    <source>
        <dbReference type="EMBL" id="OMJ95511.1"/>
    </source>
</evidence>
<dbReference type="EMBL" id="MPUH01000011">
    <property type="protein sequence ID" value="OMJ95511.1"/>
    <property type="molecule type" value="Genomic_DNA"/>
</dbReference>
<dbReference type="SUPFAM" id="SSF48403">
    <property type="entry name" value="Ankyrin repeat"/>
    <property type="match status" value="1"/>
</dbReference>
<gene>
    <name evidence="5" type="ORF">SteCoe_1109</name>
</gene>
<protein>
    <submittedName>
        <fullName evidence="5">Uncharacterized protein</fullName>
    </submittedName>
</protein>
<accession>A0A1R2D2Q4</accession>
<evidence type="ECO:0000256" key="2">
    <source>
        <dbReference type="ARBA" id="ARBA00023043"/>
    </source>
</evidence>
<evidence type="ECO:0000256" key="4">
    <source>
        <dbReference type="SAM" id="Coils"/>
    </source>
</evidence>
<dbReference type="PANTHER" id="PTHR24198:SF165">
    <property type="entry name" value="ANKYRIN REPEAT-CONTAINING PROTEIN-RELATED"/>
    <property type="match status" value="1"/>
</dbReference>
<dbReference type="OrthoDB" id="539213at2759"/>
<feature type="repeat" description="ANK" evidence="3">
    <location>
        <begin position="470"/>
        <end position="502"/>
    </location>
</feature>
<dbReference type="SMART" id="SM00248">
    <property type="entry name" value="ANK"/>
    <property type="match status" value="5"/>
</dbReference>
<name>A0A1R2D2Q4_9CILI</name>
<keyword evidence="4" id="KW-0175">Coiled coil</keyword>
<feature type="repeat" description="ANK" evidence="3">
    <location>
        <begin position="569"/>
        <end position="601"/>
    </location>
</feature>
<dbReference type="Proteomes" id="UP000187209">
    <property type="component" value="Unassembled WGS sequence"/>
</dbReference>
<dbReference type="PROSITE" id="PS50088">
    <property type="entry name" value="ANK_REPEAT"/>
    <property type="match status" value="3"/>
</dbReference>
<dbReference type="PANTHER" id="PTHR24198">
    <property type="entry name" value="ANKYRIN REPEAT AND PROTEIN KINASE DOMAIN-CONTAINING PROTEIN"/>
    <property type="match status" value="1"/>
</dbReference>
<keyword evidence="6" id="KW-1185">Reference proteome</keyword>
<dbReference type="Pfam" id="PF12796">
    <property type="entry name" value="Ank_2"/>
    <property type="match status" value="1"/>
</dbReference>
<comment type="caution">
    <text evidence="5">The sequence shown here is derived from an EMBL/GenBank/DDBJ whole genome shotgun (WGS) entry which is preliminary data.</text>
</comment>
<dbReference type="Gene3D" id="3.80.10.10">
    <property type="entry name" value="Ribonuclease Inhibitor"/>
    <property type="match status" value="1"/>
</dbReference>
<keyword evidence="1" id="KW-0677">Repeat</keyword>